<dbReference type="PANTHER" id="PTHR11969:SF54">
    <property type="entry name" value="MAD-LIKE PROTEIN 1"/>
    <property type="match status" value="1"/>
</dbReference>
<dbReference type="InterPro" id="IPR036638">
    <property type="entry name" value="HLH_DNA-bd_sf"/>
</dbReference>
<keyword evidence="3" id="KW-0805">Transcription regulation</keyword>
<reference evidence="9" key="1">
    <citation type="submission" date="2019-12" db="EMBL/GenBank/DDBJ databases">
        <title>Identification of the bHLH gene family in Dracaena cambodiana reveals candidate genes involved in flavonoid biosynthesis.</title>
        <authorList>
            <person name="Zhu J."/>
            <person name="Peng S."/>
        </authorList>
    </citation>
    <scope>NUCLEOTIDE SEQUENCE</scope>
</reference>
<evidence type="ECO:0000313" key="9">
    <source>
        <dbReference type="EMBL" id="QOJ43683.1"/>
    </source>
</evidence>
<dbReference type="GO" id="GO:0000981">
    <property type="term" value="F:DNA-binding transcription factor activity, RNA polymerase II-specific"/>
    <property type="evidence" value="ECO:0007669"/>
    <property type="project" value="TreeGrafter"/>
</dbReference>
<dbReference type="SMART" id="SM00353">
    <property type="entry name" value="HLH"/>
    <property type="match status" value="1"/>
</dbReference>
<dbReference type="InterPro" id="IPR011598">
    <property type="entry name" value="bHLH_dom"/>
</dbReference>
<evidence type="ECO:0000256" key="4">
    <source>
        <dbReference type="ARBA" id="ARBA00023125"/>
    </source>
</evidence>
<dbReference type="EMBL" id="MN883630">
    <property type="protein sequence ID" value="QOJ43683.1"/>
    <property type="molecule type" value="mRNA"/>
</dbReference>
<feature type="region of interest" description="Disordered" evidence="7">
    <location>
        <begin position="163"/>
        <end position="182"/>
    </location>
</feature>
<feature type="domain" description="BHLH" evidence="8">
    <location>
        <begin position="99"/>
        <end position="150"/>
    </location>
</feature>
<comment type="subcellular location">
    <subcellularLocation>
        <location evidence="1">Nucleus</location>
    </subcellularLocation>
</comment>
<evidence type="ECO:0000256" key="7">
    <source>
        <dbReference type="SAM" id="MobiDB-lite"/>
    </source>
</evidence>
<dbReference type="GO" id="GO:0000978">
    <property type="term" value="F:RNA polymerase II cis-regulatory region sequence-specific DNA binding"/>
    <property type="evidence" value="ECO:0007669"/>
    <property type="project" value="TreeGrafter"/>
</dbReference>
<dbReference type="PANTHER" id="PTHR11969">
    <property type="entry name" value="MAX DIMERIZATION, MAD"/>
    <property type="match status" value="1"/>
</dbReference>
<keyword evidence="4" id="KW-0238">DNA-binding</keyword>
<dbReference type="AlphaFoldDB" id="A0A7M3UQI0"/>
<organism evidence="9">
    <name type="scientific">Dracaena cambodiana</name>
    <dbReference type="NCBI Taxonomy" id="580341"/>
    <lineage>
        <taxon>Eukaryota</taxon>
        <taxon>Viridiplantae</taxon>
        <taxon>Streptophyta</taxon>
        <taxon>Embryophyta</taxon>
        <taxon>Tracheophyta</taxon>
        <taxon>Spermatophyta</taxon>
        <taxon>Magnoliopsida</taxon>
        <taxon>Liliopsida</taxon>
        <taxon>Asparagales</taxon>
        <taxon>Asparagaceae</taxon>
        <taxon>Nolinoideae</taxon>
        <taxon>Dracaena</taxon>
    </lineage>
</organism>
<dbReference type="GO" id="GO:0005634">
    <property type="term" value="C:nucleus"/>
    <property type="evidence" value="ECO:0007669"/>
    <property type="project" value="UniProtKB-SubCell"/>
</dbReference>
<feature type="compositionally biased region" description="Basic residues" evidence="7">
    <location>
        <begin position="81"/>
        <end position="91"/>
    </location>
</feature>
<keyword evidence="5" id="KW-0804">Transcription</keyword>
<proteinExistence type="evidence at transcript level"/>
<evidence type="ECO:0000256" key="1">
    <source>
        <dbReference type="ARBA" id="ARBA00004123"/>
    </source>
</evidence>
<dbReference type="PROSITE" id="PS50888">
    <property type="entry name" value="BHLH"/>
    <property type="match status" value="1"/>
</dbReference>
<evidence type="ECO:0000256" key="6">
    <source>
        <dbReference type="ARBA" id="ARBA00023242"/>
    </source>
</evidence>
<feature type="compositionally biased region" description="Basic and acidic residues" evidence="7">
    <location>
        <begin position="92"/>
        <end position="101"/>
    </location>
</feature>
<comment type="similarity">
    <text evidence="2">Belongs to the bHLH protein family.</text>
</comment>
<accession>A0A7M3UQI0</accession>
<dbReference type="SUPFAM" id="SSF47459">
    <property type="entry name" value="HLH, helix-loop-helix DNA-binding domain"/>
    <property type="match status" value="1"/>
</dbReference>
<evidence type="ECO:0000256" key="2">
    <source>
        <dbReference type="ARBA" id="ARBA00005510"/>
    </source>
</evidence>
<dbReference type="Gene3D" id="4.10.280.10">
    <property type="entry name" value="Helix-loop-helix DNA-binding domain"/>
    <property type="match status" value="1"/>
</dbReference>
<gene>
    <name evidence="9" type="primary">bHLH22</name>
</gene>
<name>A0A7M3UQI0_9ASPA</name>
<evidence type="ECO:0000256" key="5">
    <source>
        <dbReference type="ARBA" id="ARBA00023163"/>
    </source>
</evidence>
<dbReference type="GO" id="GO:0046983">
    <property type="term" value="F:protein dimerization activity"/>
    <property type="evidence" value="ECO:0007669"/>
    <property type="project" value="InterPro"/>
</dbReference>
<dbReference type="Pfam" id="PF00010">
    <property type="entry name" value="HLH"/>
    <property type="match status" value="1"/>
</dbReference>
<sequence>MALEAVVYPQTLFGCGGWSFYELGGFGFGLLEEEEEEEERGLVSAQGATDECNMNSSLSMEPSGDAFGAREAGASREASNRRKRPRTTKRCNNKEEVDSQRMTHIAVERNRRKQMNEYLAVLRSLMPASYAQRGDQASTVGGAINYVKELEQHLQTLEAKNHIKKSHSSPPSPPFASFFNSPQYSSNNNTKEVAVDIEATMIDSHVNLKVRARRQPKQLLRILMGLQSLRLTTLHLNVTTGADQTALYSFSLKVEDYCQLTSVDEIAEAVYQMVWRIQNESVCTGV</sequence>
<keyword evidence="6" id="KW-0539">Nucleus</keyword>
<evidence type="ECO:0000259" key="8">
    <source>
        <dbReference type="PROSITE" id="PS50888"/>
    </source>
</evidence>
<evidence type="ECO:0000256" key="3">
    <source>
        <dbReference type="ARBA" id="ARBA00023015"/>
    </source>
</evidence>
<feature type="region of interest" description="Disordered" evidence="7">
    <location>
        <begin position="53"/>
        <end position="101"/>
    </location>
</feature>
<protein>
    <submittedName>
        <fullName evidence="9">BHLH transcription factor</fullName>
    </submittedName>
</protein>